<dbReference type="Pfam" id="PF04031">
    <property type="entry name" value="Las1"/>
    <property type="match status" value="1"/>
</dbReference>
<dbReference type="GeneID" id="111289606"/>
<dbReference type="Proteomes" id="UP000515121">
    <property type="component" value="Unplaced"/>
</dbReference>
<evidence type="ECO:0000313" key="1">
    <source>
        <dbReference type="Proteomes" id="UP000515121"/>
    </source>
</evidence>
<dbReference type="RefSeq" id="XP_022736512.1">
    <property type="nucleotide sequence ID" value="XM_022880777.1"/>
</dbReference>
<dbReference type="PANTHER" id="PTHR15002">
    <property type="entry name" value="RIBOSOMAL BIOGENESIS PROTEIN LAS1L"/>
    <property type="match status" value="1"/>
</dbReference>
<sequence>MEPRLGFEEETIAAYNQEFSSSSTSSNGYKLVPWINWAEWESVRKSLFSSSPHKISSALSRISTWRSRGCLPVVIDVTASIIEIQLTDPFFRSDRSKDDLHSEQILAMLYCMAILRLVNCVIEKTRKRTGISIADAADAIGIPRRLIDVRHEGSHRDLPALAIVRDSSVVALNWLKSYYWEPQKKQIPFQIDEAINIRREIKSKLRELAFCIKIKQNPEIGSLLVRGKEFFCPTSEIAWLRCYMLATLPGGRQFKHLCGRSKFFSRMAGKVQSSQSGGPKKQISKTLKSLVSLYSTSSSEVVSVLMEFLLKALDSSSLVELAKDSQAGQDKHASWDDWQSVITKFSNKEPELLLALLQRILDTIGKKDASKYETDGHLTSSEGREEACQVENLSSLFAWLVRHLLELEPHETKGSAGKSMSDVILMELLRKCLLVSSFSNNHLMDSALHLAQLVGNSVLIEKINKLRSLGLSSTEIIEENSSLEISKIVSQEEEFINQAAKKLELFKLGKMKSTFVKTADGVRNSNRWVVAKSWNPCPLGMLPRALGSSGRIPVLDRDNDCQKDTEVVEGKNWELNSCSGKRKASDEMQLMDFSSPKKVKEAGESGGEDVSSPGTCGHLLMDGLWKKVGETELQAIASAVRILL</sequence>
<reference evidence="2" key="1">
    <citation type="submission" date="2025-08" db="UniProtKB">
        <authorList>
            <consortium name="RefSeq"/>
        </authorList>
    </citation>
    <scope>IDENTIFICATION</scope>
    <source>
        <tissue evidence="2">Fruit stalk</tissue>
    </source>
</reference>
<name>A0A6P5Y7W9_DURZI</name>
<organism evidence="1 2">
    <name type="scientific">Durio zibethinus</name>
    <name type="common">Durian</name>
    <dbReference type="NCBI Taxonomy" id="66656"/>
    <lineage>
        <taxon>Eukaryota</taxon>
        <taxon>Viridiplantae</taxon>
        <taxon>Streptophyta</taxon>
        <taxon>Embryophyta</taxon>
        <taxon>Tracheophyta</taxon>
        <taxon>Spermatophyta</taxon>
        <taxon>Magnoliopsida</taxon>
        <taxon>eudicotyledons</taxon>
        <taxon>Gunneridae</taxon>
        <taxon>Pentapetalae</taxon>
        <taxon>rosids</taxon>
        <taxon>malvids</taxon>
        <taxon>Malvales</taxon>
        <taxon>Malvaceae</taxon>
        <taxon>Helicteroideae</taxon>
        <taxon>Durio</taxon>
    </lineage>
</organism>
<gene>
    <name evidence="2" type="primary">LOC111289606</name>
</gene>
<accession>A0A6P5Y7W9</accession>
<dbReference type="AlphaFoldDB" id="A0A6P5Y7W9"/>
<evidence type="ECO:0000313" key="2">
    <source>
        <dbReference type="RefSeq" id="XP_022736512.1"/>
    </source>
</evidence>
<dbReference type="InterPro" id="IPR007174">
    <property type="entry name" value="Las1"/>
</dbReference>
<dbReference type="KEGG" id="dzi:111289606"/>
<keyword evidence="1" id="KW-1185">Reference proteome</keyword>
<protein>
    <submittedName>
        <fullName evidence="2">Uncharacterized protein LOC111289606 isoform X1</fullName>
    </submittedName>
</protein>
<proteinExistence type="predicted"/>
<dbReference type="PANTHER" id="PTHR15002:SF0">
    <property type="entry name" value="RIBOSOMAL BIOGENESIS PROTEIN LAS1L"/>
    <property type="match status" value="1"/>
</dbReference>
<dbReference type="OrthoDB" id="10263222at2759"/>
<dbReference type="GO" id="GO:0030687">
    <property type="term" value="C:preribosome, large subunit precursor"/>
    <property type="evidence" value="ECO:0007669"/>
    <property type="project" value="TreeGrafter"/>
</dbReference>
<dbReference type="GO" id="GO:0000460">
    <property type="term" value="P:maturation of 5.8S rRNA"/>
    <property type="evidence" value="ECO:0007669"/>
    <property type="project" value="TreeGrafter"/>
</dbReference>
<dbReference type="GO" id="GO:0090730">
    <property type="term" value="C:Las1 complex"/>
    <property type="evidence" value="ECO:0007669"/>
    <property type="project" value="InterPro"/>
</dbReference>
<dbReference type="GO" id="GO:0004519">
    <property type="term" value="F:endonuclease activity"/>
    <property type="evidence" value="ECO:0007669"/>
    <property type="project" value="InterPro"/>
</dbReference>
<dbReference type="GO" id="GO:0000470">
    <property type="term" value="P:maturation of LSU-rRNA"/>
    <property type="evidence" value="ECO:0007669"/>
    <property type="project" value="TreeGrafter"/>
</dbReference>